<keyword evidence="7" id="KW-1185">Reference proteome</keyword>
<keyword evidence="4" id="KW-0732">Signal</keyword>
<sequence length="654" mass="69892">MAVRLAPSLLPFGALLTIGGTAPLSAATTLPQIIPQPTQMELTGGELKVSRSATIAVMGPDDPETLRLARAALTALGVKRTRVVDRIPTTAKETLVVLGTLASPAVTEALARSGSPAPTKAEGYTIASIARTVNSTLIILAGKDADGLYYAAQTLHQAAKRGTLPALRIFDEPRMAVRGVIEGFYGAPWSMHDRLAHIAFLGSVKGNTYIYSPKDDPYARDRWRVPYPANTLAQLGELVTVARSHHVRFTYAISPGLSICYSNPDDLAALKRKFATFAALGVRSFYIAFDDITYDKWNCEADHTALGKPGEAAAGEAQAHLAGIMMDWLVGQYGPQAQLMIVPTEYYNATDSPYKGALRALDPRVRVQRTGPDVVPAAIGLRDAKAAQQAFGRKPLLWDNYPVNDYAKSSGRLLLAPYDRREPGLADELDGVLANPMNQEAPNRIGVSGSAAFAWNDRHYDPRATALWAARELAGGDAATTRALLLLFDLEHLAPTFGGAPWQPQSPQLARTLGVVTDAIANAPPSDREIRLRELATLANRITAAPQQIRAGVQDAGFLAQTAPWLDAMEHWGKALRASTNGIIAALADDPSARAHFDAAAHDVATAKAATTIPGTTRPQGPIRMGDGVLDRFIDAAPHLVWSPALVSSAALQN</sequence>
<organism evidence="6 7">
    <name type="scientific">Novosphingobium guangzhouense</name>
    <dbReference type="NCBI Taxonomy" id="1850347"/>
    <lineage>
        <taxon>Bacteria</taxon>
        <taxon>Pseudomonadati</taxon>
        <taxon>Pseudomonadota</taxon>
        <taxon>Alphaproteobacteria</taxon>
        <taxon>Sphingomonadales</taxon>
        <taxon>Sphingomonadaceae</taxon>
        <taxon>Novosphingobium</taxon>
    </lineage>
</organism>
<dbReference type="InterPro" id="IPR017853">
    <property type="entry name" value="GH"/>
</dbReference>
<reference evidence="6 7" key="1">
    <citation type="submission" date="2016-05" db="EMBL/GenBank/DDBJ databases">
        <title>Complete genome sequence of Novosphingobium guangzhouense SA925(T).</title>
        <authorList>
            <person name="Sha S."/>
        </authorList>
    </citation>
    <scope>NUCLEOTIDE SEQUENCE [LARGE SCALE GENOMIC DNA]</scope>
    <source>
        <strain evidence="6 7">SA925</strain>
    </source>
</reference>
<feature type="chain" id="PRO_5014436429" description="GH84 domain-containing protein" evidence="4">
    <location>
        <begin position="27"/>
        <end position="654"/>
    </location>
</feature>
<dbReference type="GO" id="GO:0015929">
    <property type="term" value="F:hexosaminidase activity"/>
    <property type="evidence" value="ECO:0007669"/>
    <property type="project" value="UniProtKB-ARBA"/>
</dbReference>
<gene>
    <name evidence="6" type="ORF">A8V01_10270</name>
</gene>
<dbReference type="SUPFAM" id="SSF55545">
    <property type="entry name" value="beta-N-acetylhexosaminidase-like domain"/>
    <property type="match status" value="1"/>
</dbReference>
<dbReference type="InterPro" id="IPR015882">
    <property type="entry name" value="HEX_bac_N"/>
</dbReference>
<dbReference type="Gene3D" id="3.30.379.10">
    <property type="entry name" value="Chitobiase/beta-hexosaminidase domain 2-like"/>
    <property type="match status" value="1"/>
</dbReference>
<dbReference type="OrthoDB" id="9760892at2"/>
<dbReference type="Gene3D" id="3.20.20.80">
    <property type="entry name" value="Glycosidases"/>
    <property type="match status" value="1"/>
</dbReference>
<accession>A0A2K2FU04</accession>
<keyword evidence="1 3" id="KW-0378">Hydrolase</keyword>
<dbReference type="PANTHER" id="PTHR13170:SF16">
    <property type="entry name" value="PROTEIN O-GLCNACASE"/>
    <property type="match status" value="1"/>
</dbReference>
<comment type="caution">
    <text evidence="6">The sequence shown here is derived from an EMBL/GenBank/DDBJ whole genome shotgun (WGS) entry which is preliminary data.</text>
</comment>
<evidence type="ECO:0000256" key="2">
    <source>
        <dbReference type="ARBA" id="ARBA00023295"/>
    </source>
</evidence>
<dbReference type="SUPFAM" id="SSF51445">
    <property type="entry name" value="(Trans)glycosidases"/>
    <property type="match status" value="1"/>
</dbReference>
<dbReference type="InterPro" id="IPR051822">
    <property type="entry name" value="Glycosyl_Hydrolase_84"/>
</dbReference>
<dbReference type="AlphaFoldDB" id="A0A2K2FU04"/>
<proteinExistence type="inferred from homology"/>
<evidence type="ECO:0000259" key="5">
    <source>
        <dbReference type="PROSITE" id="PS52009"/>
    </source>
</evidence>
<dbReference type="GO" id="GO:0005975">
    <property type="term" value="P:carbohydrate metabolic process"/>
    <property type="evidence" value="ECO:0007669"/>
    <property type="project" value="UniProtKB-ARBA"/>
</dbReference>
<feature type="signal peptide" evidence="4">
    <location>
        <begin position="1"/>
        <end position="26"/>
    </location>
</feature>
<dbReference type="Pfam" id="PF02838">
    <property type="entry name" value="Glyco_hydro_20b"/>
    <property type="match status" value="1"/>
</dbReference>
<protein>
    <recommendedName>
        <fullName evidence="5">GH84 domain-containing protein</fullName>
    </recommendedName>
</protein>
<name>A0A2K2FU04_9SPHN</name>
<dbReference type="Pfam" id="PF07555">
    <property type="entry name" value="NAGidase"/>
    <property type="match status" value="1"/>
</dbReference>
<feature type="active site" description="Proton donor" evidence="3">
    <location>
        <position position="291"/>
    </location>
</feature>
<comment type="similarity">
    <text evidence="3">Belongs to the glycosyl hydrolase 84 family.</text>
</comment>
<dbReference type="PANTHER" id="PTHR13170">
    <property type="entry name" value="O-GLCNACASE"/>
    <property type="match status" value="1"/>
</dbReference>
<evidence type="ECO:0000256" key="3">
    <source>
        <dbReference type="PROSITE-ProRule" id="PRU01353"/>
    </source>
</evidence>
<dbReference type="Proteomes" id="UP000236327">
    <property type="component" value="Unassembled WGS sequence"/>
</dbReference>
<dbReference type="EMBL" id="LYMM01000084">
    <property type="protein sequence ID" value="PNU02240.1"/>
    <property type="molecule type" value="Genomic_DNA"/>
</dbReference>
<dbReference type="InterPro" id="IPR029018">
    <property type="entry name" value="Hex-like_dom2"/>
</dbReference>
<dbReference type="InterPro" id="IPR011496">
    <property type="entry name" value="O-GlcNAcase_cat"/>
</dbReference>
<evidence type="ECO:0000256" key="1">
    <source>
        <dbReference type="ARBA" id="ARBA00022801"/>
    </source>
</evidence>
<evidence type="ECO:0000256" key="4">
    <source>
        <dbReference type="SAM" id="SignalP"/>
    </source>
</evidence>
<evidence type="ECO:0000313" key="7">
    <source>
        <dbReference type="Proteomes" id="UP000236327"/>
    </source>
</evidence>
<dbReference type="GO" id="GO:1901135">
    <property type="term" value="P:carbohydrate derivative metabolic process"/>
    <property type="evidence" value="ECO:0007669"/>
    <property type="project" value="UniProtKB-ARBA"/>
</dbReference>
<keyword evidence="2 3" id="KW-0326">Glycosidase</keyword>
<dbReference type="PROSITE" id="PS52009">
    <property type="entry name" value="GH84"/>
    <property type="match status" value="1"/>
</dbReference>
<dbReference type="Gene3D" id="1.20.58.460">
    <property type="entry name" value="Hyaluronidase post-catalytic domain-like"/>
    <property type="match status" value="1"/>
</dbReference>
<feature type="domain" description="GH84" evidence="5">
    <location>
        <begin position="176"/>
        <end position="458"/>
    </location>
</feature>
<evidence type="ECO:0000313" key="6">
    <source>
        <dbReference type="EMBL" id="PNU02240.1"/>
    </source>
</evidence>